<protein>
    <submittedName>
        <fullName evidence="1">Uncharacterized protein</fullName>
    </submittedName>
</protein>
<keyword evidence="2" id="KW-1185">Reference proteome</keyword>
<dbReference type="RefSeq" id="WP_136407744.1">
    <property type="nucleotide sequence ID" value="NZ_SSWX01000030.1"/>
</dbReference>
<dbReference type="AlphaFoldDB" id="A0A4V3YWG5"/>
<evidence type="ECO:0000313" key="1">
    <source>
        <dbReference type="EMBL" id="THJ30932.1"/>
    </source>
</evidence>
<comment type="caution">
    <text evidence="1">The sequence shown here is derived from an EMBL/GenBank/DDBJ whole genome shotgun (WGS) entry which is preliminary data.</text>
</comment>
<organism evidence="1 2">
    <name type="scientific">Lampropedia aestuarii</name>
    <dbReference type="NCBI Taxonomy" id="2562762"/>
    <lineage>
        <taxon>Bacteria</taxon>
        <taxon>Pseudomonadati</taxon>
        <taxon>Pseudomonadota</taxon>
        <taxon>Betaproteobacteria</taxon>
        <taxon>Burkholderiales</taxon>
        <taxon>Comamonadaceae</taxon>
        <taxon>Lampropedia</taxon>
    </lineage>
</organism>
<dbReference type="EMBL" id="SSWX01000030">
    <property type="protein sequence ID" value="THJ30932.1"/>
    <property type="molecule type" value="Genomic_DNA"/>
</dbReference>
<sequence length="135" mass="14835">MRYAQIDESGFCFAVSQLAGPVESPSMIEMGAGVDVLGKRWDGAAWLDVPAAPVNAHQITRRQGLIALYTEQGIKEQDVQAVIDAIEDPSQRYIAQIEFANQYWEIDNPLIASFGAALQIAPERLQELFNIAATL</sequence>
<evidence type="ECO:0000313" key="2">
    <source>
        <dbReference type="Proteomes" id="UP000306236"/>
    </source>
</evidence>
<dbReference type="OrthoDB" id="2621562at2"/>
<accession>A0A4V3YWG5</accession>
<dbReference type="Proteomes" id="UP000306236">
    <property type="component" value="Unassembled WGS sequence"/>
</dbReference>
<gene>
    <name evidence="1" type="ORF">E8K88_16325</name>
</gene>
<reference evidence="1 2" key="1">
    <citation type="submission" date="2019-04" db="EMBL/GenBank/DDBJ databases">
        <title>Lampropedia sp YIM MLB12 draf genome.</title>
        <authorList>
            <person name="Wang Y.-X."/>
        </authorList>
    </citation>
    <scope>NUCLEOTIDE SEQUENCE [LARGE SCALE GENOMIC DNA]</scope>
    <source>
        <strain evidence="1 2">YIM MLB12</strain>
    </source>
</reference>
<name>A0A4V3YWG5_9BURK</name>
<proteinExistence type="predicted"/>